<keyword evidence="1" id="KW-0812">Transmembrane</keyword>
<organism evidence="2 3">
    <name type="scientific">Paenibacillus shirakamiensis</name>
    <dbReference type="NCBI Taxonomy" id="1265935"/>
    <lineage>
        <taxon>Bacteria</taxon>
        <taxon>Bacillati</taxon>
        <taxon>Bacillota</taxon>
        <taxon>Bacilli</taxon>
        <taxon>Bacillales</taxon>
        <taxon>Paenibacillaceae</taxon>
        <taxon>Paenibacillus</taxon>
    </lineage>
</organism>
<evidence type="ECO:0000256" key="1">
    <source>
        <dbReference type="SAM" id="Phobius"/>
    </source>
</evidence>
<evidence type="ECO:0000313" key="2">
    <source>
        <dbReference type="EMBL" id="MBP2001290.1"/>
    </source>
</evidence>
<keyword evidence="1" id="KW-0472">Membrane</keyword>
<keyword evidence="1" id="KW-1133">Transmembrane helix</keyword>
<feature type="transmembrane region" description="Helical" evidence="1">
    <location>
        <begin position="174"/>
        <end position="197"/>
    </location>
</feature>
<dbReference type="RefSeq" id="WP_209862328.1">
    <property type="nucleotide sequence ID" value="NZ_JAGGLD010000003.1"/>
</dbReference>
<dbReference type="Proteomes" id="UP001519288">
    <property type="component" value="Unassembled WGS sequence"/>
</dbReference>
<feature type="transmembrane region" description="Helical" evidence="1">
    <location>
        <begin position="136"/>
        <end position="162"/>
    </location>
</feature>
<keyword evidence="3" id="KW-1185">Reference proteome</keyword>
<name>A0ABS4JHU7_9BACL</name>
<evidence type="ECO:0000313" key="3">
    <source>
        <dbReference type="Proteomes" id="UP001519288"/>
    </source>
</evidence>
<protein>
    <submittedName>
        <fullName evidence="2">Membrane protein YesL</fullName>
    </submittedName>
</protein>
<dbReference type="EMBL" id="JAGGLD010000003">
    <property type="protein sequence ID" value="MBP2001290.1"/>
    <property type="molecule type" value="Genomic_DNA"/>
</dbReference>
<proteinExistence type="predicted"/>
<feature type="transmembrane region" description="Helical" evidence="1">
    <location>
        <begin position="57"/>
        <end position="78"/>
    </location>
</feature>
<feature type="transmembrane region" description="Helical" evidence="1">
    <location>
        <begin position="203"/>
        <end position="222"/>
    </location>
</feature>
<comment type="caution">
    <text evidence="2">The sequence shown here is derived from an EMBL/GenBank/DDBJ whole genome shotgun (WGS) entry which is preliminary data.</text>
</comment>
<feature type="transmembrane region" description="Helical" evidence="1">
    <location>
        <begin position="21"/>
        <end position="45"/>
    </location>
</feature>
<feature type="transmembrane region" description="Helical" evidence="1">
    <location>
        <begin position="105"/>
        <end position="124"/>
    </location>
</feature>
<dbReference type="Pfam" id="PF04854">
    <property type="entry name" value="DUF624"/>
    <property type="match status" value="1"/>
</dbReference>
<gene>
    <name evidence="2" type="ORF">J2Z69_002333</name>
</gene>
<dbReference type="InterPro" id="IPR006938">
    <property type="entry name" value="DUF624"/>
</dbReference>
<accession>A0ABS4JHU7</accession>
<sequence length="253" mass="29036">MENKGLMGGLYKITEWITRIFVSNLLWLVCSIPFLFIGFTKLLLLAQSPNQTENLTLWLMAILAPFTLFPATAALFALTRKWIMGDPDVPIFKTYFKAYKENYKYSMIGGVFYTLLTVIMIIDYKVYMTQLNNTQVIGMVMLVFLLLILVSMFNFFSTLVHYHMTIVQVIKNSILLTLVRPFRVFSTVLIVIVLGMITYRFPVFIVVGFASLTACVAFFNFYGTYMKMQLKAEQLREAREAGLSDTEDKGTVK</sequence>
<reference evidence="2 3" key="1">
    <citation type="submission" date="2021-03" db="EMBL/GenBank/DDBJ databases">
        <title>Genomic Encyclopedia of Type Strains, Phase IV (KMG-IV): sequencing the most valuable type-strain genomes for metagenomic binning, comparative biology and taxonomic classification.</title>
        <authorList>
            <person name="Goeker M."/>
        </authorList>
    </citation>
    <scope>NUCLEOTIDE SEQUENCE [LARGE SCALE GENOMIC DNA]</scope>
    <source>
        <strain evidence="2 3">DSM 26806</strain>
    </source>
</reference>